<accession>X1EEC7</accession>
<dbReference type="EMBL" id="BARU01002821">
    <property type="protein sequence ID" value="GAH18715.1"/>
    <property type="molecule type" value="Genomic_DNA"/>
</dbReference>
<keyword evidence="1" id="KW-0812">Transmembrane</keyword>
<protein>
    <submittedName>
        <fullName evidence="2">Uncharacterized protein</fullName>
    </submittedName>
</protein>
<sequence>MSRFLKELWARIQNSVEIIGFVFIILGVLVLFGQFALAWSGLRTEGDLTGVWLGLLSVGLACIAIGLSQKADKKYTEILSKINTNVVNMLDNFERGRDIIEQPIGNIIVKPPPVAVVAEVVSPEVTVEKKSKAAAQKRLDEDRQRVGYVRGEIYQLEDGSWGIHWGGKYPL</sequence>
<name>X1EEC7_9ZZZZ</name>
<feature type="transmembrane region" description="Helical" evidence="1">
    <location>
        <begin position="21"/>
        <end position="42"/>
    </location>
</feature>
<keyword evidence="1" id="KW-0472">Membrane</keyword>
<proteinExistence type="predicted"/>
<comment type="caution">
    <text evidence="2">The sequence shown here is derived from an EMBL/GenBank/DDBJ whole genome shotgun (WGS) entry which is preliminary data.</text>
</comment>
<organism evidence="2">
    <name type="scientific">marine sediment metagenome</name>
    <dbReference type="NCBI Taxonomy" id="412755"/>
    <lineage>
        <taxon>unclassified sequences</taxon>
        <taxon>metagenomes</taxon>
        <taxon>ecological metagenomes</taxon>
    </lineage>
</organism>
<evidence type="ECO:0000313" key="2">
    <source>
        <dbReference type="EMBL" id="GAH18715.1"/>
    </source>
</evidence>
<gene>
    <name evidence="2" type="ORF">S03H2_06444</name>
</gene>
<reference evidence="2" key="1">
    <citation type="journal article" date="2014" name="Front. Microbiol.">
        <title>High frequency of phylogenetically diverse reductive dehalogenase-homologous genes in deep subseafloor sedimentary metagenomes.</title>
        <authorList>
            <person name="Kawai M."/>
            <person name="Futagami T."/>
            <person name="Toyoda A."/>
            <person name="Takaki Y."/>
            <person name="Nishi S."/>
            <person name="Hori S."/>
            <person name="Arai W."/>
            <person name="Tsubouchi T."/>
            <person name="Morono Y."/>
            <person name="Uchiyama I."/>
            <person name="Ito T."/>
            <person name="Fujiyama A."/>
            <person name="Inagaki F."/>
            <person name="Takami H."/>
        </authorList>
    </citation>
    <scope>NUCLEOTIDE SEQUENCE</scope>
    <source>
        <strain evidence="2">Expedition CK06-06</strain>
    </source>
</reference>
<keyword evidence="1" id="KW-1133">Transmembrane helix</keyword>
<evidence type="ECO:0000256" key="1">
    <source>
        <dbReference type="SAM" id="Phobius"/>
    </source>
</evidence>
<feature type="transmembrane region" description="Helical" evidence="1">
    <location>
        <begin position="48"/>
        <end position="67"/>
    </location>
</feature>
<dbReference type="AlphaFoldDB" id="X1EEC7"/>